<dbReference type="Gene3D" id="3.30.200.20">
    <property type="entry name" value="Phosphorylase Kinase, domain 1"/>
    <property type="match status" value="2"/>
</dbReference>
<evidence type="ECO:0000256" key="7">
    <source>
        <dbReference type="ARBA" id="ARBA00022777"/>
    </source>
</evidence>
<evidence type="ECO:0000256" key="5">
    <source>
        <dbReference type="ARBA" id="ARBA00022679"/>
    </source>
</evidence>
<dbReference type="GO" id="GO:0009086">
    <property type="term" value="P:methionine biosynthetic process"/>
    <property type="evidence" value="ECO:0007669"/>
    <property type="project" value="UniProtKB-KW"/>
</dbReference>
<evidence type="ECO:0000256" key="1">
    <source>
        <dbReference type="ARBA" id="ARBA00010165"/>
    </source>
</evidence>
<dbReference type="EC" id="2.7.1.100" evidence="3"/>
<dbReference type="Pfam" id="PF01636">
    <property type="entry name" value="APH"/>
    <property type="match status" value="2"/>
</dbReference>
<gene>
    <name evidence="13" type="ORF">OG_BBa0063K01.20</name>
</gene>
<dbReference type="Gene3D" id="3.90.1200.10">
    <property type="match status" value="2"/>
</dbReference>
<evidence type="ECO:0000256" key="3">
    <source>
        <dbReference type="ARBA" id="ARBA00012128"/>
    </source>
</evidence>
<evidence type="ECO:0000256" key="9">
    <source>
        <dbReference type="ARBA" id="ARBA00023167"/>
    </source>
</evidence>
<dbReference type="GO" id="GO:0046522">
    <property type="term" value="F:S-methyl-5-thioribose kinase activity"/>
    <property type="evidence" value="ECO:0007669"/>
    <property type="project" value="UniProtKB-EC"/>
</dbReference>
<comment type="function">
    <text evidence="10">Catalyzes the phosphorylation of methylthioribose into methylthioribose-1-phosphate.</text>
</comment>
<dbReference type="GO" id="GO:0005524">
    <property type="term" value="F:ATP binding"/>
    <property type="evidence" value="ECO:0007669"/>
    <property type="project" value="UniProtKB-KW"/>
</dbReference>
<evidence type="ECO:0000256" key="8">
    <source>
        <dbReference type="ARBA" id="ARBA00022840"/>
    </source>
</evidence>
<keyword evidence="9" id="KW-0486">Methionine biosynthesis</keyword>
<dbReference type="FunFam" id="3.90.1200.10:FF:000013">
    <property type="entry name" value="Methylthioribose kinase"/>
    <property type="match status" value="2"/>
</dbReference>
<comment type="subunit">
    <text evidence="2">Homodimer.</text>
</comment>
<evidence type="ECO:0000256" key="10">
    <source>
        <dbReference type="ARBA" id="ARBA00060000"/>
    </source>
</evidence>
<dbReference type="InterPro" id="IPR009212">
    <property type="entry name" value="Methylthioribose_kinase"/>
</dbReference>
<comment type="pathway">
    <text evidence="11">Amino-acid biosynthesis; L-methionine biosynthesis via salvage pathway; S-methyl-5-thio-alpha-D-ribose 1-phosphate from S-methyl-5'-thioadenosine (hydrolase route): step 2/2.</text>
</comment>
<reference evidence="13" key="1">
    <citation type="submission" date="2014-03" db="EMBL/GenBank/DDBJ databases">
        <title>Oryza genome evolution - comparative sequence analysis of SH4 locus.</title>
        <authorList>
            <person name="Wing R.A."/>
        </authorList>
    </citation>
    <scope>NUCLEOTIDE SEQUENCE</scope>
</reference>
<dbReference type="NCBIfam" id="TIGR01767">
    <property type="entry name" value="MTRK"/>
    <property type="match status" value="2"/>
</dbReference>
<comment type="similarity">
    <text evidence="1">Belongs to the methylthioribose kinase family.</text>
</comment>
<accession>A0A075FEH3</accession>
<dbReference type="AlphaFoldDB" id="A0A075FEH3"/>
<dbReference type="FunFam" id="3.30.200.20:FF:000571">
    <property type="entry name" value="Methylthioribose kinase"/>
    <property type="match status" value="2"/>
</dbReference>
<keyword evidence="8" id="KW-0067">ATP-binding</keyword>
<dbReference type="EMBL" id="KJ650506">
    <property type="protein sequence ID" value="AIE88289.1"/>
    <property type="molecule type" value="Genomic_DNA"/>
</dbReference>
<dbReference type="PANTHER" id="PTHR34273:SF2">
    <property type="entry name" value="METHYLTHIORIBOSE KINASE"/>
    <property type="match status" value="1"/>
</dbReference>
<keyword evidence="6" id="KW-0547">Nucleotide-binding</keyword>
<name>A0A075FEH3_ORYGL</name>
<sequence length="895" mass="100575">MAAAAAEQQQQGFRPLDEASLVAYIKATPALAARLGGRLDALTIKEVGDGNLNFVYIVLSDAGSLVIKQALPYIRLVGDSWPMSRERAYFEASALQKHRALCPDHVPEVYHFDRAMSLIGMRYIEPPHIILRKGLVAGVEYPLLAEHMADYMAKTLFFTSLLYNSTTDHKKGVAQYCDNVEMSRLTEQVVFSDPYRVAKYNRCTSPFLDNDAAAVREDAELKLEIAELKSMFIERAQAFLHGDLHTSSIMVTPDSTQVIDPEFAFYGPMGYDIGAFLGNLILAYFSQDGHADQANDRKAYKKWILKTIEDSWNFFHKKFVELWNKHKDGNGEAYLPPIYNSSELLSLVQKKYMTSLFHDSLGFGSAKMIRRIVGIAHVEDFESIEDASKRASCERRALNCAKAILKGRRQFESIEQQLLQNPHTCAQRSLPHTRTRFPTPLAGRGHFAAGARIGQLDATATHAPAMAAAAEQQQQQQQQGFRPLDEASLVAYIKATPALAARLGGSLDALTIKEVGDGNLNFVYIVLSDAGSVVIKQALPYIRCVGDSWPMTRERAYFEASALQKHRGLCPDHVPEVYHFDRAMSLIGMRYIEPPHIILRKGLIAGVEYPLLAEHMADYMAKTLFFTSLLYNSTTDHKKGVAQYCDNVEMCRLTEQVVFSDPYMLAKYNRCTSPFLDNDAAAVREDAELKLEIAELKSMFIERAQALLHGDLHTGSIMVTPDSTQVIDPEFAFYGPMGYDIGAFLGNLILAYFSQDGHADQANDRKAYKKWILKTIEDSWNLFHKKFVELWNKHKDGNGEAYLPPIYNSSELLRLAQKKYMTSLFHDSLGFGSAKMIRRIVGIAHVEDFESIEDASKRASCERRALNCAKAILKGRRQFESIGQVIVHVQSFDRD</sequence>
<evidence type="ECO:0000256" key="11">
    <source>
        <dbReference type="ARBA" id="ARBA00060609"/>
    </source>
</evidence>
<keyword evidence="4" id="KW-0028">Amino-acid biosynthesis</keyword>
<dbReference type="InterPro" id="IPR011009">
    <property type="entry name" value="Kinase-like_dom_sf"/>
</dbReference>
<evidence type="ECO:0000259" key="12">
    <source>
        <dbReference type="Pfam" id="PF01636"/>
    </source>
</evidence>
<feature type="domain" description="Aminoglycoside phosphotransferase" evidence="12">
    <location>
        <begin position="43"/>
        <end position="293"/>
    </location>
</feature>
<dbReference type="InterPro" id="IPR002575">
    <property type="entry name" value="Aminoglycoside_PTrfase"/>
</dbReference>
<evidence type="ECO:0000256" key="2">
    <source>
        <dbReference type="ARBA" id="ARBA00011738"/>
    </source>
</evidence>
<keyword evidence="5" id="KW-0808">Transferase</keyword>
<organism evidence="13">
    <name type="scientific">Oryza glaberrima</name>
    <name type="common">African rice</name>
    <dbReference type="NCBI Taxonomy" id="4538"/>
    <lineage>
        <taxon>Eukaryota</taxon>
        <taxon>Viridiplantae</taxon>
        <taxon>Streptophyta</taxon>
        <taxon>Embryophyta</taxon>
        <taxon>Tracheophyta</taxon>
        <taxon>Spermatophyta</taxon>
        <taxon>Magnoliopsida</taxon>
        <taxon>Liliopsida</taxon>
        <taxon>Poales</taxon>
        <taxon>Poaceae</taxon>
        <taxon>BOP clade</taxon>
        <taxon>Oryzoideae</taxon>
        <taxon>Oryzeae</taxon>
        <taxon>Oryzinae</taxon>
        <taxon>Oryza</taxon>
    </lineage>
</organism>
<evidence type="ECO:0000256" key="4">
    <source>
        <dbReference type="ARBA" id="ARBA00022605"/>
    </source>
</evidence>
<feature type="domain" description="Aminoglycoside phosphotransferase" evidence="12">
    <location>
        <begin position="511"/>
        <end position="761"/>
    </location>
</feature>
<dbReference type="SUPFAM" id="SSF56112">
    <property type="entry name" value="Protein kinase-like (PK-like)"/>
    <property type="match status" value="2"/>
</dbReference>
<evidence type="ECO:0000313" key="13">
    <source>
        <dbReference type="EMBL" id="AIE88289.1"/>
    </source>
</evidence>
<evidence type="ECO:0000256" key="6">
    <source>
        <dbReference type="ARBA" id="ARBA00022741"/>
    </source>
</evidence>
<protein>
    <recommendedName>
        <fullName evidence="3">S-methyl-5-thioribose kinase</fullName>
        <ecNumber evidence="3">2.7.1.100</ecNumber>
    </recommendedName>
</protein>
<dbReference type="PANTHER" id="PTHR34273">
    <property type="entry name" value="METHYLTHIORIBOSE KINASE"/>
    <property type="match status" value="1"/>
</dbReference>
<proteinExistence type="inferred from homology"/>
<keyword evidence="7" id="KW-0418">Kinase</keyword>